<dbReference type="Proteomes" id="UP000707356">
    <property type="component" value="Unassembled WGS sequence"/>
</dbReference>
<dbReference type="Gene3D" id="3.20.20.70">
    <property type="entry name" value="Aldolase class I"/>
    <property type="match status" value="1"/>
</dbReference>
<evidence type="ECO:0000313" key="4">
    <source>
        <dbReference type="EMBL" id="MBW4467312.1"/>
    </source>
</evidence>
<dbReference type="PANTHER" id="PTHR42880:SF1">
    <property type="entry name" value="ISOPROPYLMALATE_HOMOCITRATE_CITRAMALATE SYNTHASE FAMILY PROTEIN"/>
    <property type="match status" value="1"/>
</dbReference>
<comment type="caution">
    <text evidence="4">The sequence shown here is derived from an EMBL/GenBank/DDBJ whole genome shotgun (WGS) entry which is preliminary data.</text>
</comment>
<accession>A0A951U7A9</accession>
<dbReference type="PROSITE" id="PS00815">
    <property type="entry name" value="AIPM_HOMOCIT_SYNTH_1"/>
    <property type="match status" value="1"/>
</dbReference>
<evidence type="ECO:0000256" key="2">
    <source>
        <dbReference type="RuleBase" id="RU003523"/>
    </source>
</evidence>
<dbReference type="InterPro" id="IPR000891">
    <property type="entry name" value="PYR_CT"/>
</dbReference>
<dbReference type="InterPro" id="IPR002034">
    <property type="entry name" value="AIPM/Hcit_synth_CS"/>
</dbReference>
<evidence type="ECO:0000259" key="3">
    <source>
        <dbReference type="PROSITE" id="PS50991"/>
    </source>
</evidence>
<proteinExistence type="inferred from homology"/>
<dbReference type="GO" id="GO:0046912">
    <property type="term" value="F:acyltransferase activity, acyl groups converted into alkyl on transfer"/>
    <property type="evidence" value="ECO:0007669"/>
    <property type="project" value="InterPro"/>
</dbReference>
<organism evidence="4 5">
    <name type="scientific">Pegethrix bostrychoides GSE-TBD4-15B</name>
    <dbReference type="NCBI Taxonomy" id="2839662"/>
    <lineage>
        <taxon>Bacteria</taxon>
        <taxon>Bacillati</taxon>
        <taxon>Cyanobacteriota</taxon>
        <taxon>Cyanophyceae</taxon>
        <taxon>Oculatellales</taxon>
        <taxon>Oculatellaceae</taxon>
        <taxon>Pegethrix</taxon>
    </lineage>
</organism>
<dbReference type="PROSITE" id="PS50991">
    <property type="entry name" value="PYR_CT"/>
    <property type="match status" value="1"/>
</dbReference>
<dbReference type="EMBL" id="JAHHHV010000075">
    <property type="protein sequence ID" value="MBW4467312.1"/>
    <property type="molecule type" value="Genomic_DNA"/>
</dbReference>
<reference evidence="4" key="2">
    <citation type="journal article" date="2022" name="Microbiol. Resour. Announc.">
        <title>Metagenome Sequencing to Explore Phylogenomics of Terrestrial Cyanobacteria.</title>
        <authorList>
            <person name="Ward R.D."/>
            <person name="Stajich J.E."/>
            <person name="Johansen J.R."/>
            <person name="Huntemann M."/>
            <person name="Clum A."/>
            <person name="Foster B."/>
            <person name="Foster B."/>
            <person name="Roux S."/>
            <person name="Palaniappan K."/>
            <person name="Varghese N."/>
            <person name="Mukherjee S."/>
            <person name="Reddy T.B.K."/>
            <person name="Daum C."/>
            <person name="Copeland A."/>
            <person name="Chen I.A."/>
            <person name="Ivanova N.N."/>
            <person name="Kyrpides N.C."/>
            <person name="Shapiro N."/>
            <person name="Eloe-Fadrosh E.A."/>
            <person name="Pietrasiak N."/>
        </authorList>
    </citation>
    <scope>NUCLEOTIDE SEQUENCE</scope>
    <source>
        <strain evidence="4">GSE-TBD4-15B</strain>
    </source>
</reference>
<sequence length="401" mass="45390">METVQLQISDETLRDGEQQVGVFFEAKTKRHLAQLIAQTGVHQIALMPSIHPTEEHLVKTLIQSGLGHQVVASTLMIQKLIDQAKACGVRQIILFHAVSDRLLFLRDARLRHHPQFRHKTVDDAIPKSVLIQARQDMLETVLQHLQYATQLDLKICFAAEDASRADFDFLVEAIRQFRPYLDQFLLCDTVGCLTPEKTYIWMRDLLESTQQAPLSVHFHNDMGLALENTVQAVRAGATGISGTFGGIGERAGNVALEQVLNGLRLRFGWEVAGIDYDALEKVTDYLHQLQVYATPPYSAQAQRCETGIHVNSILRDRQSYSIFPQAEPEIWFGKCSGASNFQYLFERHLQHPLSRSQYEQLRSTIKILSIQQQRSFSRQEVVEMLERGILTAEAGLGNDQD</sequence>
<evidence type="ECO:0000313" key="5">
    <source>
        <dbReference type="Proteomes" id="UP000707356"/>
    </source>
</evidence>
<gene>
    <name evidence="4" type="ORF">KME07_17945</name>
</gene>
<dbReference type="PANTHER" id="PTHR42880">
    <property type="entry name" value="HOMOCITRATE SYNTHASE"/>
    <property type="match status" value="1"/>
</dbReference>
<dbReference type="Pfam" id="PF00682">
    <property type="entry name" value="HMGL-like"/>
    <property type="match status" value="1"/>
</dbReference>
<keyword evidence="1 2" id="KW-0808">Transferase</keyword>
<dbReference type="AlphaFoldDB" id="A0A951U7A9"/>
<comment type="similarity">
    <text evidence="2">Belongs to the alpha-IPM synthase/homocitrate synthase family.</text>
</comment>
<feature type="domain" description="Pyruvate carboxyltransferase" evidence="3">
    <location>
        <begin position="6"/>
        <end position="280"/>
    </location>
</feature>
<reference evidence="4" key="1">
    <citation type="submission" date="2021-05" db="EMBL/GenBank/DDBJ databases">
        <authorList>
            <person name="Pietrasiak N."/>
            <person name="Ward R."/>
            <person name="Stajich J.E."/>
            <person name="Kurbessoian T."/>
        </authorList>
    </citation>
    <scope>NUCLEOTIDE SEQUENCE</scope>
    <source>
        <strain evidence="4">GSE-TBD4-15B</strain>
    </source>
</reference>
<name>A0A951U7A9_9CYAN</name>
<dbReference type="GO" id="GO:0019752">
    <property type="term" value="P:carboxylic acid metabolic process"/>
    <property type="evidence" value="ECO:0007669"/>
    <property type="project" value="InterPro"/>
</dbReference>
<dbReference type="SUPFAM" id="SSF51569">
    <property type="entry name" value="Aldolase"/>
    <property type="match status" value="1"/>
</dbReference>
<dbReference type="InterPro" id="IPR013785">
    <property type="entry name" value="Aldolase_TIM"/>
</dbReference>
<protein>
    <submittedName>
        <fullName evidence="4">2-isopropylmalate synthase</fullName>
    </submittedName>
</protein>
<evidence type="ECO:0000256" key="1">
    <source>
        <dbReference type="ARBA" id="ARBA00022679"/>
    </source>
</evidence>